<evidence type="ECO:0000313" key="1">
    <source>
        <dbReference type="EMBL" id="GAU98056.1"/>
    </source>
</evidence>
<organism evidence="1 2">
    <name type="scientific">Ramazzottius varieornatus</name>
    <name type="common">Water bear</name>
    <name type="synonym">Tardigrade</name>
    <dbReference type="NCBI Taxonomy" id="947166"/>
    <lineage>
        <taxon>Eukaryota</taxon>
        <taxon>Metazoa</taxon>
        <taxon>Ecdysozoa</taxon>
        <taxon>Tardigrada</taxon>
        <taxon>Eutardigrada</taxon>
        <taxon>Parachela</taxon>
        <taxon>Hypsibioidea</taxon>
        <taxon>Ramazzottiidae</taxon>
        <taxon>Ramazzottius</taxon>
    </lineage>
</organism>
<gene>
    <name evidence="1" type="primary">RvY_09255-1</name>
    <name evidence="1" type="synonym">RvY_09255.1</name>
    <name evidence="1" type="ORF">RvY_09255</name>
</gene>
<dbReference type="Proteomes" id="UP000186922">
    <property type="component" value="Unassembled WGS sequence"/>
</dbReference>
<name>A0A1D1V8Q9_RAMVA</name>
<comment type="caution">
    <text evidence="1">The sequence shown here is derived from an EMBL/GenBank/DDBJ whole genome shotgun (WGS) entry which is preliminary data.</text>
</comment>
<reference evidence="1 2" key="1">
    <citation type="journal article" date="2016" name="Nat. Commun.">
        <title>Extremotolerant tardigrade genome and improved radiotolerance of human cultured cells by tardigrade-unique protein.</title>
        <authorList>
            <person name="Hashimoto T."/>
            <person name="Horikawa D.D."/>
            <person name="Saito Y."/>
            <person name="Kuwahara H."/>
            <person name="Kozuka-Hata H."/>
            <person name="Shin-I T."/>
            <person name="Minakuchi Y."/>
            <person name="Ohishi K."/>
            <person name="Motoyama A."/>
            <person name="Aizu T."/>
            <person name="Enomoto A."/>
            <person name="Kondo K."/>
            <person name="Tanaka S."/>
            <person name="Hara Y."/>
            <person name="Koshikawa S."/>
            <person name="Sagara H."/>
            <person name="Miura T."/>
            <person name="Yokobori S."/>
            <person name="Miyagawa K."/>
            <person name="Suzuki Y."/>
            <person name="Kubo T."/>
            <person name="Oyama M."/>
            <person name="Kohara Y."/>
            <person name="Fujiyama A."/>
            <person name="Arakawa K."/>
            <person name="Katayama T."/>
            <person name="Toyoda A."/>
            <person name="Kunieda T."/>
        </authorList>
    </citation>
    <scope>NUCLEOTIDE SEQUENCE [LARGE SCALE GENOMIC DNA]</scope>
    <source>
        <strain evidence="1 2">YOKOZUNA-1</strain>
    </source>
</reference>
<evidence type="ECO:0000313" key="2">
    <source>
        <dbReference type="Proteomes" id="UP000186922"/>
    </source>
</evidence>
<accession>A0A1D1V8Q9</accession>
<sequence length="114" mass="13215">MDKHKLKWAFELDMFFLNTPFNHNLRAYDPTNNAGKIIAFYKLGGNDIQDEEDHHTHYTQRTSMMAAVYKSDHQQHIGFTSDVNLAIAPSSHKRRSALQGFIVNYATKHRKIPL</sequence>
<protein>
    <submittedName>
        <fullName evidence="1">Uncharacterized protein</fullName>
    </submittedName>
</protein>
<proteinExistence type="predicted"/>
<keyword evidence="2" id="KW-1185">Reference proteome</keyword>
<dbReference type="AlphaFoldDB" id="A0A1D1V8Q9"/>
<dbReference type="EMBL" id="BDGG01000004">
    <property type="protein sequence ID" value="GAU98056.1"/>
    <property type="molecule type" value="Genomic_DNA"/>
</dbReference>